<organism evidence="1 2">
    <name type="scientific">Naegleria fowleri</name>
    <name type="common">Brain eating amoeba</name>
    <dbReference type="NCBI Taxonomy" id="5763"/>
    <lineage>
        <taxon>Eukaryota</taxon>
        <taxon>Discoba</taxon>
        <taxon>Heterolobosea</taxon>
        <taxon>Tetramitia</taxon>
        <taxon>Eutetramitia</taxon>
        <taxon>Vahlkampfiidae</taxon>
        <taxon>Naegleria</taxon>
    </lineage>
</organism>
<dbReference type="RefSeq" id="XP_044567919.1">
    <property type="nucleotide sequence ID" value="XM_044700551.1"/>
</dbReference>
<dbReference type="VEuPathDB" id="AmoebaDB:NF0088240"/>
<dbReference type="GeneID" id="68117486"/>
<sequence length="477" mass="56955">MQATFPSANTRTYHDLKHERHRLRQENRRKFLDYLIVQRFLNSDSSLNIHSDFPFIGHDDETQLSKSTDHNIISEQHLSIQKKKHEFLMRWLYLRVVQRLEERKRNLMIAKLQKLFQMQLAYHLKSSSRRLKKMIQSIPCEFVLIFWKKLEFCVRHVKKTLRSKENMNTNNGKERERIWRTSNENIAQQHQKVAISTAPLHESSTHHTASEDFMLIYSTKFEDPRDGFFGISNSTETINQVEPQYSHPTTIKPRLGKILVLTRWDGIDLLPQNFLHFFTELSHQYSPERRVKALYMISQSEQSQKKEIIKLHDIINTFKNNASLLNIMERKLITWTGNNDYCSLYVTCCHFMKNLLAGSCLRLGVRGVRERKEQQLYEALEFASVEVQRHVISMKKADENFDGNITMEMMQLSSQQLLKDYDGQYHTLFHLLRPFIFEMHKIATIRWFLKRLLKVKKQTRLNQIVNEYYSRLSWLDL</sequence>
<dbReference type="Proteomes" id="UP000444721">
    <property type="component" value="Unassembled WGS sequence"/>
</dbReference>
<keyword evidence="2" id="KW-1185">Reference proteome</keyword>
<name>A0A6A5C627_NAEFO</name>
<dbReference type="VEuPathDB" id="AmoebaDB:NfTy_010900"/>
<dbReference type="AlphaFoldDB" id="A0A6A5C627"/>
<protein>
    <submittedName>
        <fullName evidence="1">Uncharacterized protein</fullName>
    </submittedName>
</protein>
<comment type="caution">
    <text evidence="1">The sequence shown here is derived from an EMBL/GenBank/DDBJ whole genome shotgun (WGS) entry which is preliminary data.</text>
</comment>
<proteinExistence type="predicted"/>
<dbReference type="EMBL" id="VFQX01000006">
    <property type="protein sequence ID" value="KAF0983206.1"/>
    <property type="molecule type" value="Genomic_DNA"/>
</dbReference>
<gene>
    <name evidence="1" type="ORF">FDP41_010271</name>
</gene>
<evidence type="ECO:0000313" key="2">
    <source>
        <dbReference type="Proteomes" id="UP000444721"/>
    </source>
</evidence>
<accession>A0A6A5C627</accession>
<dbReference type="VEuPathDB" id="AmoebaDB:FDP41_010271"/>
<dbReference type="OrthoDB" id="10353755at2759"/>
<evidence type="ECO:0000313" key="1">
    <source>
        <dbReference type="EMBL" id="KAF0983206.1"/>
    </source>
</evidence>
<reference evidence="1 2" key="1">
    <citation type="journal article" date="2019" name="Sci. Rep.">
        <title>Nanopore sequencing improves the draft genome of the human pathogenic amoeba Naegleria fowleri.</title>
        <authorList>
            <person name="Liechti N."/>
            <person name="Schurch N."/>
            <person name="Bruggmann R."/>
            <person name="Wittwer M."/>
        </authorList>
    </citation>
    <scope>NUCLEOTIDE SEQUENCE [LARGE SCALE GENOMIC DNA]</scope>
    <source>
        <strain evidence="1 2">ATCC 30894</strain>
    </source>
</reference>